<accession>A0ABR7EHU9</accession>
<dbReference type="Pfam" id="PF12822">
    <property type="entry name" value="ECF_trnsprt"/>
    <property type="match status" value="1"/>
</dbReference>
<protein>
    <submittedName>
        <fullName evidence="2">Folate family ECF transporter S component</fullName>
    </submittedName>
</protein>
<reference evidence="2 3" key="1">
    <citation type="submission" date="2020-08" db="EMBL/GenBank/DDBJ databases">
        <title>Genome public.</title>
        <authorList>
            <person name="Liu C."/>
            <person name="Sun Q."/>
        </authorList>
    </citation>
    <scope>NUCLEOTIDE SEQUENCE [LARGE SCALE GENOMIC DNA]</scope>
    <source>
        <strain evidence="2 3">NSJ-35</strain>
    </source>
</reference>
<evidence type="ECO:0000313" key="2">
    <source>
        <dbReference type="EMBL" id="MBC5648694.1"/>
    </source>
</evidence>
<keyword evidence="1" id="KW-1133">Transmembrane helix</keyword>
<feature type="transmembrane region" description="Helical" evidence="1">
    <location>
        <begin position="80"/>
        <end position="100"/>
    </location>
</feature>
<dbReference type="NCBIfam" id="TIGR04518">
    <property type="entry name" value="ECF_S_folT_fam"/>
    <property type="match status" value="1"/>
</dbReference>
<proteinExistence type="predicted"/>
<feature type="transmembrane region" description="Helical" evidence="1">
    <location>
        <begin position="153"/>
        <end position="170"/>
    </location>
</feature>
<dbReference type="Proteomes" id="UP000606889">
    <property type="component" value="Unassembled WGS sequence"/>
</dbReference>
<dbReference type="InterPro" id="IPR030949">
    <property type="entry name" value="ECF_S_folate_fam"/>
</dbReference>
<dbReference type="EMBL" id="JACOON010000005">
    <property type="protein sequence ID" value="MBC5648694.1"/>
    <property type="molecule type" value="Genomic_DNA"/>
</dbReference>
<keyword evidence="3" id="KW-1185">Reference proteome</keyword>
<organism evidence="2 3">
    <name type="scientific">Christensenella tenuis</name>
    <dbReference type="NCBI Taxonomy" id="2763033"/>
    <lineage>
        <taxon>Bacteria</taxon>
        <taxon>Bacillati</taxon>
        <taxon>Bacillota</taxon>
        <taxon>Clostridia</taxon>
        <taxon>Christensenellales</taxon>
        <taxon>Christensenellaceae</taxon>
        <taxon>Christensenella</taxon>
    </lineage>
</organism>
<feature type="transmembrane region" description="Helical" evidence="1">
    <location>
        <begin position="12"/>
        <end position="33"/>
    </location>
</feature>
<comment type="caution">
    <text evidence="2">The sequence shown here is derived from an EMBL/GenBank/DDBJ whole genome shotgun (WGS) entry which is preliminary data.</text>
</comment>
<name>A0ABR7EHU9_9FIRM</name>
<dbReference type="RefSeq" id="WP_186858190.1">
    <property type="nucleotide sequence ID" value="NZ_JACOON010000005.1"/>
</dbReference>
<keyword evidence="1" id="KW-0812">Transmembrane</keyword>
<dbReference type="Gene3D" id="1.10.1760.20">
    <property type="match status" value="1"/>
</dbReference>
<feature type="transmembrane region" description="Helical" evidence="1">
    <location>
        <begin position="40"/>
        <end position="60"/>
    </location>
</feature>
<evidence type="ECO:0000256" key="1">
    <source>
        <dbReference type="SAM" id="Phobius"/>
    </source>
</evidence>
<sequence length="186" mass="20325">MSKINPKTLRLVYCATFIAIAVVVGSFLSFYLTESIKFNLAPVVIMLTGAVLGPIWGAAAGGITDLLSFLIGTAAKPGPYFPGFTVTMVLYGLVSGLIFYRKKHPSEVPSIAKISLGTALTQTVCSLLINSFWNYLLYGPTYLVVLTTRLPSTYIMCAVYIVLMCILLKNKQKMFKSLYMPATARL</sequence>
<evidence type="ECO:0000313" key="3">
    <source>
        <dbReference type="Proteomes" id="UP000606889"/>
    </source>
</evidence>
<gene>
    <name evidence="2" type="ORF">H8S18_10125</name>
</gene>
<keyword evidence="1" id="KW-0472">Membrane</keyword>
<feature type="transmembrane region" description="Helical" evidence="1">
    <location>
        <begin position="112"/>
        <end position="133"/>
    </location>
</feature>
<dbReference type="InterPro" id="IPR024529">
    <property type="entry name" value="ECF_trnsprt_substrate-spec"/>
</dbReference>